<gene>
    <name evidence="1" type="ORF">LVJ94_03410</name>
</gene>
<dbReference type="RefSeq" id="WP_394840503.1">
    <property type="nucleotide sequence ID" value="NZ_CP089929.1"/>
</dbReference>
<evidence type="ECO:0008006" key="3">
    <source>
        <dbReference type="Google" id="ProtNLM"/>
    </source>
</evidence>
<evidence type="ECO:0000313" key="2">
    <source>
        <dbReference type="Proteomes" id="UP001374803"/>
    </source>
</evidence>
<sequence length="92" mass="10411">MYVKDARRGHGNFDIVIPFMNDDLMRTVAGLPVGIKRELLHDALLDRAGFVAGRIGPTTVRRLLSEHQAGADHSRVLWALLFLEFWQKGVRT</sequence>
<name>A0ABZ2L5S5_9BACT</name>
<dbReference type="Proteomes" id="UP001374803">
    <property type="component" value="Chromosome"/>
</dbReference>
<evidence type="ECO:0000313" key="1">
    <source>
        <dbReference type="EMBL" id="WXB06293.1"/>
    </source>
</evidence>
<protein>
    <recommendedName>
        <fullName evidence="3">Asparagine synthetase domain-containing protein</fullName>
    </recommendedName>
</protein>
<organism evidence="1 2">
    <name type="scientific">Pendulispora rubella</name>
    <dbReference type="NCBI Taxonomy" id="2741070"/>
    <lineage>
        <taxon>Bacteria</taxon>
        <taxon>Pseudomonadati</taxon>
        <taxon>Myxococcota</taxon>
        <taxon>Myxococcia</taxon>
        <taxon>Myxococcales</taxon>
        <taxon>Sorangiineae</taxon>
        <taxon>Pendulisporaceae</taxon>
        <taxon>Pendulispora</taxon>
    </lineage>
</organism>
<reference evidence="1" key="1">
    <citation type="submission" date="2021-12" db="EMBL/GenBank/DDBJ databases">
        <title>Discovery of the Pendulisporaceae a myxobacterial family with distinct sporulation behavior and unique specialized metabolism.</title>
        <authorList>
            <person name="Garcia R."/>
            <person name="Popoff A."/>
            <person name="Bader C.D."/>
            <person name="Loehr J."/>
            <person name="Walesch S."/>
            <person name="Walt C."/>
            <person name="Boldt J."/>
            <person name="Bunk B."/>
            <person name="Haeckl F.J.F.P.J."/>
            <person name="Gunesch A.P."/>
            <person name="Birkelbach J."/>
            <person name="Nuebel U."/>
            <person name="Pietschmann T."/>
            <person name="Bach T."/>
            <person name="Mueller R."/>
        </authorList>
    </citation>
    <scope>NUCLEOTIDE SEQUENCE</scope>
    <source>
        <strain evidence="1">MSr11367</strain>
    </source>
</reference>
<proteinExistence type="predicted"/>
<keyword evidence="2" id="KW-1185">Reference proteome</keyword>
<dbReference type="EMBL" id="CP089983">
    <property type="protein sequence ID" value="WXB06293.1"/>
    <property type="molecule type" value="Genomic_DNA"/>
</dbReference>
<accession>A0ABZ2L5S5</accession>